<organism evidence="9 10">
    <name type="scientific">Candidatus Methylomirabilis lanthanidiphila</name>
    <dbReference type="NCBI Taxonomy" id="2211376"/>
    <lineage>
        <taxon>Bacteria</taxon>
        <taxon>Candidatus Methylomirabilota</taxon>
        <taxon>Candidatus Methylomirabilia</taxon>
        <taxon>Candidatus Methylomirabilales</taxon>
        <taxon>Candidatus Methylomirabilaceae</taxon>
        <taxon>Candidatus Methylomirabilis</taxon>
    </lineage>
</organism>
<dbReference type="InterPro" id="IPR013325">
    <property type="entry name" value="RNA_pol_sigma_r2"/>
</dbReference>
<protein>
    <recommendedName>
        <fullName evidence="6">RNA polymerase sigma factor</fullName>
    </recommendedName>
</protein>
<reference evidence="9 10" key="1">
    <citation type="submission" date="2019-07" db="EMBL/GenBank/DDBJ databases">
        <authorList>
            <person name="Cremers G."/>
        </authorList>
    </citation>
    <scope>NUCLEOTIDE SEQUENCE [LARGE SCALE GENOMIC DNA]</scope>
</reference>
<gene>
    <name evidence="9" type="primary">rpoE_1</name>
    <name evidence="9" type="ORF">MELA_01397</name>
</gene>
<evidence type="ECO:0000313" key="10">
    <source>
        <dbReference type="Proteomes" id="UP000334340"/>
    </source>
</evidence>
<evidence type="ECO:0000259" key="7">
    <source>
        <dbReference type="Pfam" id="PF04542"/>
    </source>
</evidence>
<dbReference type="SUPFAM" id="SSF88946">
    <property type="entry name" value="Sigma2 domain of RNA polymerase sigma factors"/>
    <property type="match status" value="1"/>
</dbReference>
<evidence type="ECO:0000256" key="4">
    <source>
        <dbReference type="ARBA" id="ARBA00023125"/>
    </source>
</evidence>
<dbReference type="Pfam" id="PF04542">
    <property type="entry name" value="Sigma70_r2"/>
    <property type="match status" value="1"/>
</dbReference>
<sequence>MDLSDQDLVEQIKAGDDAAFEALLERYRDRVYRLVISFTRNPADAEEVLQDVFLTIYRKIASFEHRSAFSTWLYRITVNTALMKLRGRGPVQESIDEYLPQFTRDGRHARMVVDFTQGPEKQLLRKEREQVVREVIEALPPDYKVVLVLRDLEGLSNEEVAEVIGASVLAVKARLHRARLVLRGKLEQYMTEPRTRQ</sequence>
<keyword evidence="5 6" id="KW-0804">Transcription</keyword>
<dbReference type="InterPro" id="IPR007627">
    <property type="entry name" value="RNA_pol_sigma70_r2"/>
</dbReference>
<dbReference type="AlphaFoldDB" id="A0A564ZK56"/>
<keyword evidence="4 6" id="KW-0238">DNA-binding</keyword>
<proteinExistence type="inferred from homology"/>
<comment type="similarity">
    <text evidence="1 6">Belongs to the sigma-70 factor family. ECF subfamily.</text>
</comment>
<feature type="domain" description="RNA polymerase sigma factor 70 region 4 type 2" evidence="8">
    <location>
        <begin position="131"/>
        <end position="180"/>
    </location>
</feature>
<dbReference type="PROSITE" id="PS01063">
    <property type="entry name" value="SIGMA70_ECF"/>
    <property type="match status" value="1"/>
</dbReference>
<dbReference type="InterPro" id="IPR000838">
    <property type="entry name" value="RNA_pol_sigma70_ECF_CS"/>
</dbReference>
<dbReference type="PANTHER" id="PTHR43133:SF51">
    <property type="entry name" value="RNA POLYMERASE SIGMA FACTOR"/>
    <property type="match status" value="1"/>
</dbReference>
<dbReference type="GO" id="GO:0016987">
    <property type="term" value="F:sigma factor activity"/>
    <property type="evidence" value="ECO:0007669"/>
    <property type="project" value="UniProtKB-KW"/>
</dbReference>
<evidence type="ECO:0000256" key="1">
    <source>
        <dbReference type="ARBA" id="ARBA00010641"/>
    </source>
</evidence>
<dbReference type="InterPro" id="IPR013324">
    <property type="entry name" value="RNA_pol_sigma_r3/r4-like"/>
</dbReference>
<dbReference type="InterPro" id="IPR039425">
    <property type="entry name" value="RNA_pol_sigma-70-like"/>
</dbReference>
<dbReference type="InterPro" id="IPR014284">
    <property type="entry name" value="RNA_pol_sigma-70_dom"/>
</dbReference>
<dbReference type="GO" id="GO:0003677">
    <property type="term" value="F:DNA binding"/>
    <property type="evidence" value="ECO:0007669"/>
    <property type="project" value="UniProtKB-KW"/>
</dbReference>
<evidence type="ECO:0000259" key="8">
    <source>
        <dbReference type="Pfam" id="PF08281"/>
    </source>
</evidence>
<dbReference type="Gene3D" id="1.10.10.10">
    <property type="entry name" value="Winged helix-like DNA-binding domain superfamily/Winged helix DNA-binding domain"/>
    <property type="match status" value="1"/>
</dbReference>
<feature type="domain" description="RNA polymerase sigma-70 region 2" evidence="7">
    <location>
        <begin position="23"/>
        <end position="88"/>
    </location>
</feature>
<dbReference type="NCBIfam" id="TIGR02937">
    <property type="entry name" value="sigma70-ECF"/>
    <property type="match status" value="1"/>
</dbReference>
<dbReference type="CDD" id="cd06171">
    <property type="entry name" value="Sigma70_r4"/>
    <property type="match status" value="1"/>
</dbReference>
<name>A0A564ZK56_9BACT</name>
<dbReference type="PANTHER" id="PTHR43133">
    <property type="entry name" value="RNA POLYMERASE ECF-TYPE SIGMA FACTO"/>
    <property type="match status" value="1"/>
</dbReference>
<dbReference type="EMBL" id="CABIKM010000022">
    <property type="protein sequence ID" value="VUZ85022.1"/>
    <property type="molecule type" value="Genomic_DNA"/>
</dbReference>
<accession>A0A564ZK56</accession>
<dbReference type="Proteomes" id="UP000334340">
    <property type="component" value="Unassembled WGS sequence"/>
</dbReference>
<evidence type="ECO:0000256" key="6">
    <source>
        <dbReference type="RuleBase" id="RU000716"/>
    </source>
</evidence>
<keyword evidence="10" id="KW-1185">Reference proteome</keyword>
<dbReference type="GO" id="GO:0006352">
    <property type="term" value="P:DNA-templated transcription initiation"/>
    <property type="evidence" value="ECO:0007669"/>
    <property type="project" value="InterPro"/>
</dbReference>
<evidence type="ECO:0000256" key="5">
    <source>
        <dbReference type="ARBA" id="ARBA00023163"/>
    </source>
</evidence>
<evidence type="ECO:0000313" key="9">
    <source>
        <dbReference type="EMBL" id="VUZ85022.1"/>
    </source>
</evidence>
<dbReference type="InterPro" id="IPR013249">
    <property type="entry name" value="RNA_pol_sigma70_r4_t2"/>
</dbReference>
<dbReference type="InterPro" id="IPR036388">
    <property type="entry name" value="WH-like_DNA-bd_sf"/>
</dbReference>
<evidence type="ECO:0000256" key="3">
    <source>
        <dbReference type="ARBA" id="ARBA00023082"/>
    </source>
</evidence>
<keyword evidence="3 6" id="KW-0731">Sigma factor</keyword>
<dbReference type="Gene3D" id="1.10.1740.10">
    <property type="match status" value="1"/>
</dbReference>
<keyword evidence="2 6" id="KW-0805">Transcription regulation</keyword>
<dbReference type="Pfam" id="PF08281">
    <property type="entry name" value="Sigma70_r4_2"/>
    <property type="match status" value="1"/>
</dbReference>
<dbReference type="SUPFAM" id="SSF88659">
    <property type="entry name" value="Sigma3 and sigma4 domains of RNA polymerase sigma factors"/>
    <property type="match status" value="1"/>
</dbReference>
<evidence type="ECO:0000256" key="2">
    <source>
        <dbReference type="ARBA" id="ARBA00023015"/>
    </source>
</evidence>